<accession>A0A5K7SA25</accession>
<feature type="chain" id="PRO_5024374294" evidence="12">
    <location>
        <begin position="22"/>
        <end position="701"/>
    </location>
</feature>
<dbReference type="RefSeq" id="WP_318351217.1">
    <property type="nucleotide sequence ID" value="NZ_AP018694.1"/>
</dbReference>
<sequence length="701" mass="78300">MNFKQMTFVCMGLLYSLGAAADLLDSTKVYPIQEVTVHASHMERKLKDLPQKVEIISQSLIKSLPCENLAEVLKRTTNLDIIQYPGLSAAVGMRGFSPSAHSRSYTLLLIDGKPAGTTNLATIDLNNVEQIEIVKGSYSVLYGSDAMGGVVNIITKKGGAIPEVYVSVESGSFGYRKFSGNFTGNSGTKLTYGLGYSRQEQTKDYRIGQKNLLKISDVDKLILDKASYGDAMDNSQYEMNSANAFVNYDISKQWKISAEGAYTFAYDVETAGNYWGTYGQSKKDVNRLNLYVTLEQNNAKNHFRFSPYYTDDQNPNYSDNTDDGFISFTSTVKESGYQLQDNYKLGNFDVLLGTDLKVYDYQSNRFSSIGTPADPYKPNNKFTNVAAFTQLAYSVKNLNLNAGVRYDHFTYHIDANDGLKAPEANADYNTVNPSVGAQYQFLKNFKAHSSFGTAFSVPDAFKVAGKYTVSGKSYVGNPDLDPEKSRTTDFGIGYSSAKNSLRLDVSYFQTLHDHKIVEEKLASGEYTYANANKSTMKGIEAMLSYNLGQFLPEKPELEVYANFTWILKNDFTQLVGTEMLTRDMQYVRKANGNFGLNYRHDKINMRLNGRFIGSRLEKDSFSSIRTGITSADYYTKGGYVASDKVLQHPEYLLFDYSIGYAFSEKVNFGITISNLLDENYSEKDGYNMPGRSIVAKLGYSF</sequence>
<gene>
    <name evidence="15" type="ORF">AQPE_2459</name>
</gene>
<dbReference type="InterPro" id="IPR036942">
    <property type="entry name" value="Beta-barrel_TonB_sf"/>
</dbReference>
<evidence type="ECO:0000256" key="5">
    <source>
        <dbReference type="ARBA" id="ARBA00022729"/>
    </source>
</evidence>
<evidence type="ECO:0000256" key="12">
    <source>
        <dbReference type="SAM" id="SignalP"/>
    </source>
</evidence>
<keyword evidence="4 10" id="KW-0812">Transmembrane</keyword>
<dbReference type="GO" id="GO:0009279">
    <property type="term" value="C:cell outer membrane"/>
    <property type="evidence" value="ECO:0007669"/>
    <property type="project" value="UniProtKB-SubCell"/>
</dbReference>
<dbReference type="InterPro" id="IPR012910">
    <property type="entry name" value="Plug_dom"/>
</dbReference>
<keyword evidence="3 10" id="KW-1134">Transmembrane beta strand</keyword>
<dbReference type="PROSITE" id="PS52016">
    <property type="entry name" value="TONB_DEPENDENT_REC_3"/>
    <property type="match status" value="1"/>
</dbReference>
<comment type="similarity">
    <text evidence="10 11">Belongs to the TonB-dependent receptor family.</text>
</comment>
<evidence type="ECO:0000256" key="8">
    <source>
        <dbReference type="ARBA" id="ARBA00023170"/>
    </source>
</evidence>
<dbReference type="SUPFAM" id="SSF56935">
    <property type="entry name" value="Porins"/>
    <property type="match status" value="1"/>
</dbReference>
<keyword evidence="8 15" id="KW-0675">Receptor</keyword>
<dbReference type="Proteomes" id="UP001193389">
    <property type="component" value="Chromosome"/>
</dbReference>
<evidence type="ECO:0000256" key="2">
    <source>
        <dbReference type="ARBA" id="ARBA00022448"/>
    </source>
</evidence>
<evidence type="ECO:0000313" key="15">
    <source>
        <dbReference type="EMBL" id="BBE18297.1"/>
    </source>
</evidence>
<dbReference type="PANTHER" id="PTHR30069:SF29">
    <property type="entry name" value="HEMOGLOBIN AND HEMOGLOBIN-HAPTOGLOBIN-BINDING PROTEIN 1-RELATED"/>
    <property type="match status" value="1"/>
</dbReference>
<evidence type="ECO:0000313" key="16">
    <source>
        <dbReference type="Proteomes" id="UP001193389"/>
    </source>
</evidence>
<evidence type="ECO:0000256" key="3">
    <source>
        <dbReference type="ARBA" id="ARBA00022452"/>
    </source>
</evidence>
<evidence type="ECO:0000256" key="6">
    <source>
        <dbReference type="ARBA" id="ARBA00023077"/>
    </source>
</evidence>
<protein>
    <submittedName>
        <fullName evidence="15">TonB-dependent receptor</fullName>
    </submittedName>
</protein>
<keyword evidence="6 11" id="KW-0798">TonB box</keyword>
<keyword evidence="2 10" id="KW-0813">Transport</keyword>
<dbReference type="EMBL" id="AP018694">
    <property type="protein sequence ID" value="BBE18297.1"/>
    <property type="molecule type" value="Genomic_DNA"/>
</dbReference>
<organism evidence="15 16">
    <name type="scientific">Aquipluma nitroreducens</name>
    <dbReference type="NCBI Taxonomy" id="2010828"/>
    <lineage>
        <taxon>Bacteria</taxon>
        <taxon>Pseudomonadati</taxon>
        <taxon>Bacteroidota</taxon>
        <taxon>Bacteroidia</taxon>
        <taxon>Marinilabiliales</taxon>
        <taxon>Prolixibacteraceae</taxon>
        <taxon>Aquipluma</taxon>
    </lineage>
</organism>
<dbReference type="GO" id="GO:0044718">
    <property type="term" value="P:siderophore transmembrane transport"/>
    <property type="evidence" value="ECO:0007669"/>
    <property type="project" value="TreeGrafter"/>
</dbReference>
<dbReference type="GO" id="GO:0015344">
    <property type="term" value="F:siderophore uptake transmembrane transporter activity"/>
    <property type="evidence" value="ECO:0007669"/>
    <property type="project" value="TreeGrafter"/>
</dbReference>
<dbReference type="Pfam" id="PF00593">
    <property type="entry name" value="TonB_dep_Rec_b-barrel"/>
    <property type="match status" value="1"/>
</dbReference>
<comment type="subcellular location">
    <subcellularLocation>
        <location evidence="1 10">Cell outer membrane</location>
        <topology evidence="1 10">Multi-pass membrane protein</topology>
    </subcellularLocation>
</comment>
<evidence type="ECO:0000256" key="1">
    <source>
        <dbReference type="ARBA" id="ARBA00004571"/>
    </source>
</evidence>
<evidence type="ECO:0000259" key="14">
    <source>
        <dbReference type="Pfam" id="PF07715"/>
    </source>
</evidence>
<dbReference type="Pfam" id="PF07715">
    <property type="entry name" value="Plug"/>
    <property type="match status" value="1"/>
</dbReference>
<dbReference type="AlphaFoldDB" id="A0A5K7SA25"/>
<feature type="signal peptide" evidence="12">
    <location>
        <begin position="1"/>
        <end position="21"/>
    </location>
</feature>
<dbReference type="InterPro" id="IPR039426">
    <property type="entry name" value="TonB-dep_rcpt-like"/>
</dbReference>
<dbReference type="InterPro" id="IPR000531">
    <property type="entry name" value="Beta-barrel_TonB"/>
</dbReference>
<keyword evidence="9 10" id="KW-0998">Cell outer membrane</keyword>
<keyword evidence="5 12" id="KW-0732">Signal</keyword>
<proteinExistence type="inferred from homology"/>
<evidence type="ECO:0000256" key="7">
    <source>
        <dbReference type="ARBA" id="ARBA00023136"/>
    </source>
</evidence>
<keyword evidence="7 10" id="KW-0472">Membrane</keyword>
<evidence type="ECO:0000256" key="11">
    <source>
        <dbReference type="RuleBase" id="RU003357"/>
    </source>
</evidence>
<evidence type="ECO:0000259" key="13">
    <source>
        <dbReference type="Pfam" id="PF00593"/>
    </source>
</evidence>
<evidence type="ECO:0000256" key="10">
    <source>
        <dbReference type="PROSITE-ProRule" id="PRU01360"/>
    </source>
</evidence>
<dbReference type="Gene3D" id="2.170.130.10">
    <property type="entry name" value="TonB-dependent receptor, plug domain"/>
    <property type="match status" value="1"/>
</dbReference>
<dbReference type="Gene3D" id="2.40.170.20">
    <property type="entry name" value="TonB-dependent receptor, beta-barrel domain"/>
    <property type="match status" value="1"/>
</dbReference>
<feature type="domain" description="TonB-dependent receptor plug" evidence="14">
    <location>
        <begin position="46"/>
        <end position="150"/>
    </location>
</feature>
<evidence type="ECO:0000256" key="4">
    <source>
        <dbReference type="ARBA" id="ARBA00022692"/>
    </source>
</evidence>
<reference evidence="15" key="1">
    <citation type="journal article" date="2020" name="Int. J. Syst. Evol. Microbiol.">
        <title>Aquipluma nitroreducens gen. nov. sp. nov., a novel facultatively anaerobic bacterium isolated from a freshwater lake.</title>
        <authorList>
            <person name="Watanabe M."/>
            <person name="Kojima H."/>
            <person name="Fukui M."/>
        </authorList>
    </citation>
    <scope>NUCLEOTIDE SEQUENCE</scope>
    <source>
        <strain evidence="15">MeG22</strain>
    </source>
</reference>
<keyword evidence="16" id="KW-1185">Reference proteome</keyword>
<evidence type="ECO:0000256" key="9">
    <source>
        <dbReference type="ARBA" id="ARBA00023237"/>
    </source>
</evidence>
<dbReference type="InterPro" id="IPR037066">
    <property type="entry name" value="Plug_dom_sf"/>
</dbReference>
<dbReference type="KEGG" id="anf:AQPE_2459"/>
<name>A0A5K7SA25_9BACT</name>
<dbReference type="CDD" id="cd01347">
    <property type="entry name" value="ligand_gated_channel"/>
    <property type="match status" value="1"/>
</dbReference>
<dbReference type="PANTHER" id="PTHR30069">
    <property type="entry name" value="TONB-DEPENDENT OUTER MEMBRANE RECEPTOR"/>
    <property type="match status" value="1"/>
</dbReference>
<feature type="domain" description="TonB-dependent receptor-like beta-barrel" evidence="13">
    <location>
        <begin position="227"/>
        <end position="675"/>
    </location>
</feature>